<gene>
    <name evidence="1" type="ORF">R3P38DRAFT_1190299</name>
</gene>
<reference evidence="1 2" key="1">
    <citation type="journal article" date="2024" name="J Genomics">
        <title>Draft genome sequencing and assembly of Favolaschia claudopus CIRM-BRFM 2984 isolated from oak limbs.</title>
        <authorList>
            <person name="Navarro D."/>
            <person name="Drula E."/>
            <person name="Chaduli D."/>
            <person name="Cazenave R."/>
            <person name="Ahrendt S."/>
            <person name="Wang J."/>
            <person name="Lipzen A."/>
            <person name="Daum C."/>
            <person name="Barry K."/>
            <person name="Grigoriev I.V."/>
            <person name="Favel A."/>
            <person name="Rosso M.N."/>
            <person name="Martin F."/>
        </authorList>
    </citation>
    <scope>NUCLEOTIDE SEQUENCE [LARGE SCALE GENOMIC DNA]</scope>
    <source>
        <strain evidence="1 2">CIRM-BRFM 2984</strain>
    </source>
</reference>
<protein>
    <submittedName>
        <fullName evidence="1">Uncharacterized protein</fullName>
    </submittedName>
</protein>
<accession>A0AAW0E4I4</accession>
<dbReference type="EMBL" id="JAWWNJ010000004">
    <property type="protein sequence ID" value="KAK7057946.1"/>
    <property type="molecule type" value="Genomic_DNA"/>
</dbReference>
<keyword evidence="2" id="KW-1185">Reference proteome</keyword>
<sequence length="203" mass="22865">MDSPNRPPTPDSVHSWWSGSNSIGPTISIHAAAKPLMRLMYHRQVRSFIKRNQDTRLSPELMEICLSYLAYKYISPATKSLILAELDSRVTSGRDMEVVCNSLKQSAPLVSELLDSSRTRIRLHTWNILRAISPFDSLMSWVSVPQIFSAFSDADPEICEASRFAFIKCVRTSEGSDYFWGYVAGVSIRAEKLVNALDFVDGR</sequence>
<dbReference type="AlphaFoldDB" id="A0AAW0E4I4"/>
<dbReference type="Proteomes" id="UP001362999">
    <property type="component" value="Unassembled WGS sequence"/>
</dbReference>
<organism evidence="1 2">
    <name type="scientific">Favolaschia claudopus</name>
    <dbReference type="NCBI Taxonomy" id="2862362"/>
    <lineage>
        <taxon>Eukaryota</taxon>
        <taxon>Fungi</taxon>
        <taxon>Dikarya</taxon>
        <taxon>Basidiomycota</taxon>
        <taxon>Agaricomycotina</taxon>
        <taxon>Agaricomycetes</taxon>
        <taxon>Agaricomycetidae</taxon>
        <taxon>Agaricales</taxon>
        <taxon>Marasmiineae</taxon>
        <taxon>Mycenaceae</taxon>
        <taxon>Favolaschia</taxon>
    </lineage>
</organism>
<comment type="caution">
    <text evidence="1">The sequence shown here is derived from an EMBL/GenBank/DDBJ whole genome shotgun (WGS) entry which is preliminary data.</text>
</comment>
<evidence type="ECO:0000313" key="2">
    <source>
        <dbReference type="Proteomes" id="UP001362999"/>
    </source>
</evidence>
<evidence type="ECO:0000313" key="1">
    <source>
        <dbReference type="EMBL" id="KAK7057946.1"/>
    </source>
</evidence>
<proteinExistence type="predicted"/>
<name>A0AAW0E4I4_9AGAR</name>